<dbReference type="STRING" id="43151.W5J678"/>
<reference evidence="5" key="4">
    <citation type="submission" date="2015-06" db="UniProtKB">
        <authorList>
            <consortium name="EnsemblMetazoa"/>
        </authorList>
    </citation>
    <scope>IDENTIFICATION</scope>
</reference>
<reference evidence="4 6" key="1">
    <citation type="journal article" date="2010" name="BMC Genomics">
        <title>Combination of measures distinguishes pre-miRNAs from other stem-loops in the genome of the newly sequenced Anopheles darlingi.</title>
        <authorList>
            <person name="Mendes N.D."/>
            <person name="Freitas A.T."/>
            <person name="Vasconcelos A.T."/>
            <person name="Sagot M.F."/>
        </authorList>
    </citation>
    <scope>NUCLEOTIDE SEQUENCE</scope>
</reference>
<dbReference type="InterPro" id="IPR033194">
    <property type="entry name" value="MFAP1"/>
</dbReference>
<reference evidence="4" key="3">
    <citation type="journal article" date="2013" name="Nucleic Acids Res.">
        <title>The genome of Anopheles darlingi, the main neotropical malaria vector.</title>
        <authorList>
            <person name="Marinotti O."/>
            <person name="Cerqueira G.C."/>
            <person name="de Almeida L.G."/>
            <person name="Ferro M.I."/>
            <person name="Loreto E.L."/>
            <person name="Zaha A."/>
            <person name="Teixeira S.M."/>
            <person name="Wespiser A.R."/>
            <person name="Almeida E Silva A."/>
            <person name="Schlindwein A.D."/>
            <person name="Pacheco A.C."/>
            <person name="Silva A.L."/>
            <person name="Graveley B.R."/>
            <person name="Walenz B.P."/>
            <person name="Lima Bde A."/>
            <person name="Ribeiro C.A."/>
            <person name="Nunes-Silva C.G."/>
            <person name="de Carvalho C.R."/>
            <person name="Soares C.M."/>
            <person name="de Menezes C.B."/>
            <person name="Matiolli C."/>
            <person name="Caffrey D."/>
            <person name="Araujo D.A."/>
            <person name="de Oliveira D.M."/>
            <person name="Golenbock D."/>
            <person name="Grisard E.C."/>
            <person name="Fantinatti-Garboggini F."/>
            <person name="de Carvalho F.M."/>
            <person name="Barcellos F.G."/>
            <person name="Prosdocimi F."/>
            <person name="May G."/>
            <person name="Azevedo Junior G.M."/>
            <person name="Guimaraes G.M."/>
            <person name="Goldman G.H."/>
            <person name="Padilha I.Q."/>
            <person name="Batista Jda S."/>
            <person name="Ferro J.A."/>
            <person name="Ribeiro J.M."/>
            <person name="Fietto J.L."/>
            <person name="Dabbas K.M."/>
            <person name="Cerdeira L."/>
            <person name="Agnez-Lima L.F."/>
            <person name="Brocchi M."/>
            <person name="de Carvalho M.O."/>
            <person name="Teixeira Mde M."/>
            <person name="Diniz Maia Mde M."/>
            <person name="Goldman M.H."/>
            <person name="Cruz Schneider M.P."/>
            <person name="Felipe M.S."/>
            <person name="Hungria M."/>
            <person name="Nicolas M.F."/>
            <person name="Pereira M."/>
            <person name="Montes M.A."/>
            <person name="Cantao M.E."/>
            <person name="Vincentz M."/>
            <person name="Rafael M.S."/>
            <person name="Silverman N."/>
            <person name="Stoco P.H."/>
            <person name="Souza R.C."/>
            <person name="Vicentini R."/>
            <person name="Gazzinelli R.T."/>
            <person name="Neves Rde O."/>
            <person name="Silva R."/>
            <person name="Astolfi-Filho S."/>
            <person name="Maciel T.E."/>
            <person name="Urmenyi T.P."/>
            <person name="Tadei W.P."/>
            <person name="Camargo E.P."/>
            <person name="de Vasconcelos A.T."/>
        </authorList>
    </citation>
    <scope>NUCLEOTIDE SEQUENCE</scope>
</reference>
<gene>
    <name evidence="4" type="ORF">AND_010022</name>
</gene>
<dbReference type="EMBL" id="ADMH02002134">
    <property type="protein sequence ID" value="ETN58365.1"/>
    <property type="molecule type" value="Genomic_DNA"/>
</dbReference>
<dbReference type="OrthoDB" id="1111734at2759"/>
<feature type="compositionally biased region" description="Basic and acidic residues" evidence="2">
    <location>
        <begin position="141"/>
        <end position="183"/>
    </location>
</feature>
<feature type="compositionally biased region" description="Basic and acidic residues" evidence="2">
    <location>
        <begin position="104"/>
        <end position="120"/>
    </location>
</feature>
<feature type="compositionally biased region" description="Acidic residues" evidence="2">
    <location>
        <begin position="247"/>
        <end position="270"/>
    </location>
</feature>
<dbReference type="Proteomes" id="UP000000673">
    <property type="component" value="Unassembled WGS sequence"/>
</dbReference>
<comment type="similarity">
    <text evidence="1">Belongs to the MFAP1 family.</text>
</comment>
<feature type="compositionally biased region" description="Acidic residues" evidence="2">
    <location>
        <begin position="207"/>
        <end position="216"/>
    </location>
</feature>
<keyword evidence="6" id="KW-1185">Reference proteome</keyword>
<dbReference type="VEuPathDB" id="VectorBase:ADAR2_005039"/>
<reference evidence="4" key="2">
    <citation type="submission" date="2010-05" db="EMBL/GenBank/DDBJ databases">
        <authorList>
            <person name="Almeida L.G."/>
            <person name="Nicolas M.F."/>
            <person name="Souza R.C."/>
            <person name="Vasconcelos A.T.R."/>
        </authorList>
    </citation>
    <scope>NUCLEOTIDE SEQUENCE</scope>
</reference>
<evidence type="ECO:0000313" key="4">
    <source>
        <dbReference type="EMBL" id="ETN58365.1"/>
    </source>
</evidence>
<dbReference type="VEuPathDB" id="VectorBase:ADAC010022"/>
<name>W5J678_ANODA</name>
<dbReference type="EnsemblMetazoa" id="ADAC010022-RA">
    <property type="protein sequence ID" value="ADAC010022-PA"/>
    <property type="gene ID" value="ADAC010022"/>
</dbReference>
<evidence type="ECO:0000256" key="2">
    <source>
        <dbReference type="SAM" id="MobiDB-lite"/>
    </source>
</evidence>
<evidence type="ECO:0000259" key="3">
    <source>
        <dbReference type="Pfam" id="PF06991"/>
    </source>
</evidence>
<feature type="compositionally biased region" description="Acidic residues" evidence="2">
    <location>
        <begin position="121"/>
        <end position="130"/>
    </location>
</feature>
<dbReference type="HOGENOM" id="CLU_023077_1_0_1"/>
<dbReference type="AlphaFoldDB" id="W5J678"/>
<feature type="domain" description="Micro-fibrillar-associated protein 1 C-terminal" evidence="3">
    <location>
        <begin position="265"/>
        <end position="475"/>
    </location>
</feature>
<dbReference type="Pfam" id="PF06991">
    <property type="entry name" value="MFAP1"/>
    <property type="match status" value="1"/>
</dbReference>
<feature type="compositionally biased region" description="Acidic residues" evidence="2">
    <location>
        <begin position="94"/>
        <end position="103"/>
    </location>
</feature>
<organism evidence="4">
    <name type="scientific">Anopheles darlingi</name>
    <name type="common">Mosquito</name>
    <dbReference type="NCBI Taxonomy" id="43151"/>
    <lineage>
        <taxon>Eukaryota</taxon>
        <taxon>Metazoa</taxon>
        <taxon>Ecdysozoa</taxon>
        <taxon>Arthropoda</taxon>
        <taxon>Hexapoda</taxon>
        <taxon>Insecta</taxon>
        <taxon>Pterygota</taxon>
        <taxon>Neoptera</taxon>
        <taxon>Endopterygota</taxon>
        <taxon>Diptera</taxon>
        <taxon>Nematocera</taxon>
        <taxon>Culicoidea</taxon>
        <taxon>Culicidae</taxon>
        <taxon>Anophelinae</taxon>
        <taxon>Anopheles</taxon>
    </lineage>
</organism>
<protein>
    <submittedName>
        <fullName evidence="4">Microfibrillar-associated protein 1</fullName>
    </submittedName>
</protein>
<feature type="region of interest" description="Disordered" evidence="2">
    <location>
        <begin position="367"/>
        <end position="396"/>
    </location>
</feature>
<evidence type="ECO:0000313" key="5">
    <source>
        <dbReference type="EnsemblMetazoa" id="ADAC010022-PA"/>
    </source>
</evidence>
<dbReference type="InterPro" id="IPR009730">
    <property type="entry name" value="MFAP1_C"/>
</dbReference>
<feature type="region of interest" description="Disordered" evidence="2">
    <location>
        <begin position="84"/>
        <end position="312"/>
    </location>
</feature>
<proteinExistence type="inferred from homology"/>
<feature type="compositionally biased region" description="Basic and acidic residues" evidence="2">
    <location>
        <begin position="284"/>
        <end position="307"/>
    </location>
</feature>
<evidence type="ECO:0000256" key="1">
    <source>
        <dbReference type="ARBA" id="ARBA00008155"/>
    </source>
</evidence>
<evidence type="ECO:0000313" key="6">
    <source>
        <dbReference type="Proteomes" id="UP000000673"/>
    </source>
</evidence>
<dbReference type="OMA" id="DEVEHRH"/>
<accession>W5J678</accession>
<dbReference type="eggNOG" id="KOG1425">
    <property type="taxonomic scope" value="Eukaryota"/>
</dbReference>
<feature type="compositionally biased region" description="Basic and acidic residues" evidence="2">
    <location>
        <begin position="233"/>
        <end position="246"/>
    </location>
</feature>
<dbReference type="PANTHER" id="PTHR15327">
    <property type="entry name" value="MICROFIBRIL-ASSOCIATED PROTEIN"/>
    <property type="match status" value="1"/>
</dbReference>
<dbReference type="FunCoup" id="W5J678">
    <property type="interactions" value="1538"/>
</dbReference>
<sequence>MTEAQAGNTDASSSSCSFFCFRSKNFIDQQTLIFVASGIEKSPKMSPPTTQFGIQSTAGAIPVKNTKGEISMQKVKVHRYVSGKRPEYAQYASSDEESEEDDFLENRRTNNEEQQNREDSDNNDLPEDVDDPRIRRLQAIRAEDPSELDLERRERHRVIHEPELVQSEDEHDRGGSEDDRMVESGDEEQDRERSGARRRHISLGSESESEAELSDTEIERRRQMLKAKMLQQKQREEEELLQKQEEEGLSESEESESSEYEEETESDEENEPRLKPLFVRKKDRTTIIEKEREANRQKQLEYEGKKAAKERRKQTLRLVEETIKKELEKAKVENEPSLNDINTDDENDEVEYEAWKLRELKRIKRDREEKEQIDKEKQEIDRLRNMTEEERRQELRNNPKQITNKNAKGKYKFLQKYYHRGAFYLDEEDDVYKQDFSAPTLEDHFDKTILPKVMQVKNFGRCGRTKYTHLVDQDTTKFDSPWVADTPNSTMFLTDRAGGMKQVFDKPSLYRKKREA</sequence>